<dbReference type="EMBL" id="FNXT01000340">
    <property type="protein sequence ID" value="SZX63743.1"/>
    <property type="molecule type" value="Genomic_DNA"/>
</dbReference>
<evidence type="ECO:0000256" key="1">
    <source>
        <dbReference type="ARBA" id="ARBA00022574"/>
    </source>
</evidence>
<dbReference type="SUPFAM" id="SSF50978">
    <property type="entry name" value="WD40 repeat-like"/>
    <property type="match status" value="1"/>
</dbReference>
<gene>
    <name evidence="5" type="ORF">BQ4739_LOCUS4291</name>
</gene>
<evidence type="ECO:0000313" key="5">
    <source>
        <dbReference type="EMBL" id="SZX63743.1"/>
    </source>
</evidence>
<proteinExistence type="predicted"/>
<evidence type="ECO:0000256" key="2">
    <source>
        <dbReference type="ARBA" id="ARBA00022737"/>
    </source>
</evidence>
<dbReference type="STRING" id="3088.A0A383VFN3"/>
<keyword evidence="6" id="KW-1185">Reference proteome</keyword>
<feature type="region of interest" description="Disordered" evidence="4">
    <location>
        <begin position="200"/>
        <end position="303"/>
    </location>
</feature>
<dbReference type="PROSITE" id="PS50082">
    <property type="entry name" value="WD_REPEATS_2"/>
    <property type="match status" value="2"/>
</dbReference>
<accession>A0A383VFN3</accession>
<evidence type="ECO:0000256" key="3">
    <source>
        <dbReference type="PROSITE-ProRule" id="PRU00221"/>
    </source>
</evidence>
<organism evidence="5 6">
    <name type="scientific">Tetradesmus obliquus</name>
    <name type="common">Green alga</name>
    <name type="synonym">Acutodesmus obliquus</name>
    <dbReference type="NCBI Taxonomy" id="3088"/>
    <lineage>
        <taxon>Eukaryota</taxon>
        <taxon>Viridiplantae</taxon>
        <taxon>Chlorophyta</taxon>
        <taxon>core chlorophytes</taxon>
        <taxon>Chlorophyceae</taxon>
        <taxon>CS clade</taxon>
        <taxon>Sphaeropleales</taxon>
        <taxon>Scenedesmaceae</taxon>
        <taxon>Tetradesmus</taxon>
    </lineage>
</organism>
<keyword evidence="2" id="KW-0677">Repeat</keyword>
<feature type="compositionally biased region" description="Low complexity" evidence="4">
    <location>
        <begin position="609"/>
        <end position="649"/>
    </location>
</feature>
<feature type="compositionally biased region" description="Low complexity" evidence="4">
    <location>
        <begin position="138"/>
        <end position="162"/>
    </location>
</feature>
<name>A0A383VFN3_TETOB</name>
<feature type="repeat" description="WD" evidence="3">
    <location>
        <begin position="13"/>
        <end position="46"/>
    </location>
</feature>
<evidence type="ECO:0000313" key="6">
    <source>
        <dbReference type="Proteomes" id="UP000256970"/>
    </source>
</evidence>
<sequence>MVTSVFTAPAETCFGHTGRVFGLAYHPSSHQVLASASEDETVRVWSRSTPSGSWQQTSCCRGHSAEVLRVAWSPDGEILASGSADHTVRLWQVGAEGSHSYSGVELAVLSGHPEEVYGLKFIGISTAGSTTAAAAAATAQQQHAGQPSAQQFSSSSSDGGVSNTLVTASGESLFLWDLATGRMLQECAPVPLTCLAGLTVNGGSRSSQRRKDANGSSRQQQAVAAAGGSRPPAGQRAAAVQQQQQQRTEQHDSANALQETEQQQQQQQQQQPDAFLGPDETEDDNNEDEQEEESDEEPSGPPMLSYIFSLAAAKGTAWLAGSCADGMLRLWDAGQGALQEVAAVQVHVGDMGSVCSFVPQQPWLVLTISKSGQLVLQDIRLLGQALLAQQLQGPVYDMAWTMQQQQQQQQQQDPQVVPGTAAAAAAACGGGGGDGGAGAGLQLCVVGRDSCVRQYAFSREALLAGHLSEPQQQAMPEAYSGRLLALAATADGSALAAAGEAVPASTLRPARPQQQQQQDASAGLSNAGDGLGFKPAASSAAVPAETATGAAVTAQQASGAAVAAAAAAPAVVSRRRKGRSARPAAGAAAGAAVDLFNMTDDAGADDADAAQMQQQRQQQKQQHQSLAVGQQQAAAGSSSSTQQGSVAQPENAASASAATAAAAVAAAAEEVQLPACAAAAAGILMRAPLFTWSAS</sequence>
<feature type="compositionally biased region" description="Low complexity" evidence="4">
    <location>
        <begin position="233"/>
        <end position="246"/>
    </location>
</feature>
<dbReference type="Proteomes" id="UP000256970">
    <property type="component" value="Unassembled WGS sequence"/>
</dbReference>
<dbReference type="PROSITE" id="PS50294">
    <property type="entry name" value="WD_REPEATS_REGION"/>
    <property type="match status" value="2"/>
</dbReference>
<protein>
    <submittedName>
        <fullName evidence="5">Uncharacterized protein</fullName>
    </submittedName>
</protein>
<dbReference type="Pfam" id="PF00400">
    <property type="entry name" value="WD40"/>
    <property type="match status" value="2"/>
</dbReference>
<feature type="repeat" description="WD" evidence="3">
    <location>
        <begin position="60"/>
        <end position="93"/>
    </location>
</feature>
<dbReference type="PANTHER" id="PTHR19848">
    <property type="entry name" value="WD40 REPEAT PROTEIN"/>
    <property type="match status" value="1"/>
</dbReference>
<dbReference type="InterPro" id="IPR015943">
    <property type="entry name" value="WD40/YVTN_repeat-like_dom_sf"/>
</dbReference>
<evidence type="ECO:0000256" key="4">
    <source>
        <dbReference type="SAM" id="MobiDB-lite"/>
    </source>
</evidence>
<dbReference type="InterPro" id="IPR036322">
    <property type="entry name" value="WD40_repeat_dom_sf"/>
</dbReference>
<dbReference type="Gene3D" id="2.130.10.10">
    <property type="entry name" value="YVTN repeat-like/Quinoprotein amine dehydrogenase"/>
    <property type="match status" value="2"/>
</dbReference>
<dbReference type="PANTHER" id="PTHR19848:SF8">
    <property type="entry name" value="F-BOX AND WD REPEAT DOMAIN CONTAINING 7"/>
    <property type="match status" value="1"/>
</dbReference>
<feature type="compositionally biased region" description="Acidic residues" evidence="4">
    <location>
        <begin position="279"/>
        <end position="298"/>
    </location>
</feature>
<keyword evidence="1 3" id="KW-0853">WD repeat</keyword>
<reference evidence="5 6" key="1">
    <citation type="submission" date="2016-10" db="EMBL/GenBank/DDBJ databases">
        <authorList>
            <person name="Cai Z."/>
        </authorList>
    </citation>
    <scope>NUCLEOTIDE SEQUENCE [LARGE SCALE GENOMIC DNA]</scope>
</reference>
<dbReference type="AlphaFoldDB" id="A0A383VFN3"/>
<feature type="region of interest" description="Disordered" evidence="4">
    <location>
        <begin position="606"/>
        <end position="649"/>
    </location>
</feature>
<feature type="region of interest" description="Disordered" evidence="4">
    <location>
        <begin position="503"/>
        <end position="529"/>
    </location>
</feature>
<feature type="compositionally biased region" description="Low complexity" evidence="4">
    <location>
        <begin position="262"/>
        <end position="271"/>
    </location>
</feature>
<dbReference type="PRINTS" id="PR00320">
    <property type="entry name" value="GPROTEINBRPT"/>
</dbReference>
<dbReference type="InterPro" id="IPR001680">
    <property type="entry name" value="WD40_rpt"/>
</dbReference>
<feature type="region of interest" description="Disordered" evidence="4">
    <location>
        <begin position="138"/>
        <end position="163"/>
    </location>
</feature>
<dbReference type="InterPro" id="IPR020472">
    <property type="entry name" value="WD40_PAC1"/>
</dbReference>
<dbReference type="SMART" id="SM00320">
    <property type="entry name" value="WD40"/>
    <property type="match status" value="4"/>
</dbReference>